<accession>A0A347ZUN4</accession>
<keyword evidence="1" id="KW-0456">Lyase</keyword>
<dbReference type="PANTHER" id="PTHR21240">
    <property type="entry name" value="2-AMINO-3-CARBOXYLMUCONATE-6-SEMIALDEHYDE DECARBOXYLASE"/>
    <property type="match status" value="1"/>
</dbReference>
<dbReference type="InterPro" id="IPR006680">
    <property type="entry name" value="Amidohydro-rel"/>
</dbReference>
<dbReference type="InterPro" id="IPR032465">
    <property type="entry name" value="ACMSD"/>
</dbReference>
<dbReference type="CDD" id="cd01292">
    <property type="entry name" value="metallo-dependent_hydrolases"/>
    <property type="match status" value="1"/>
</dbReference>
<feature type="domain" description="Amidohydrolase-related" evidence="2">
    <location>
        <begin position="68"/>
        <end position="256"/>
    </location>
</feature>
<evidence type="ECO:0000313" key="3">
    <source>
        <dbReference type="EMBL" id="REG10399.1"/>
    </source>
</evidence>
<dbReference type="SUPFAM" id="SSF51556">
    <property type="entry name" value="Metallo-dependent hydrolases"/>
    <property type="match status" value="1"/>
</dbReference>
<dbReference type="Pfam" id="PF04909">
    <property type="entry name" value="Amidohydro_2"/>
    <property type="match status" value="1"/>
</dbReference>
<sequence length="290" mass="32958">MIIDSHIHIGKEELLSPDIVAFFKQKNAWEDIREKISPEGVISALDRSGVDKGVIFPLTFMPTNGNWQAMNDMTADYVALYPQRFIGFAIVNPKQVAESVKELERCRTQLGFKGVKLHPSMQEFFSNSESMFPVYQYCQDHHMPILFHTGASLPSHSDKFSHPILLDDVAAKFPDLKMVIAHMGRPYYQDAALIMRKHVNIYADVCANQGRVGGTTLLEMALTWLKIYADGVKRLLFASDYPVFDPKRGLDDLDFIRKNRCLPNSNDPIISDEEYLAITEKNCTKILLDI</sequence>
<keyword evidence="4" id="KW-1185">Reference proteome</keyword>
<protein>
    <recommendedName>
        <fullName evidence="2">Amidohydrolase-related domain-containing protein</fullName>
    </recommendedName>
</protein>
<dbReference type="InterPro" id="IPR032466">
    <property type="entry name" value="Metal_Hydrolase"/>
</dbReference>
<dbReference type="AlphaFoldDB" id="A0A347ZUN4"/>
<dbReference type="GO" id="GO:0016787">
    <property type="term" value="F:hydrolase activity"/>
    <property type="evidence" value="ECO:0007669"/>
    <property type="project" value="InterPro"/>
</dbReference>
<evidence type="ECO:0000259" key="2">
    <source>
        <dbReference type="Pfam" id="PF04909"/>
    </source>
</evidence>
<proteinExistence type="predicted"/>
<dbReference type="Gene3D" id="3.20.20.140">
    <property type="entry name" value="Metal-dependent hydrolases"/>
    <property type="match status" value="1"/>
</dbReference>
<dbReference type="OrthoDB" id="9771932at2"/>
<name>A0A347ZUN4_9CHLR</name>
<dbReference type="Proteomes" id="UP000256388">
    <property type="component" value="Unassembled WGS sequence"/>
</dbReference>
<dbReference type="RefSeq" id="WP_116223583.1">
    <property type="nucleotide sequence ID" value="NZ_AP018437.1"/>
</dbReference>
<dbReference type="PANTHER" id="PTHR21240:SF19">
    <property type="entry name" value="CATALYTIC_ HYDROLASE"/>
    <property type="match status" value="1"/>
</dbReference>
<reference evidence="3 4" key="1">
    <citation type="submission" date="2018-08" db="EMBL/GenBank/DDBJ databases">
        <title>Genomic Encyclopedia of Type Strains, Phase IV (KMG-IV): sequencing the most valuable type-strain genomes for metagenomic binning, comparative biology and taxonomic classification.</title>
        <authorList>
            <person name="Goeker M."/>
        </authorList>
    </citation>
    <scope>NUCLEOTIDE SEQUENCE [LARGE SCALE GENOMIC DNA]</scope>
    <source>
        <strain evidence="3 4">DSM 23923</strain>
    </source>
</reference>
<dbReference type="EMBL" id="QUMS01000001">
    <property type="protein sequence ID" value="REG10399.1"/>
    <property type="molecule type" value="Genomic_DNA"/>
</dbReference>
<evidence type="ECO:0000256" key="1">
    <source>
        <dbReference type="ARBA" id="ARBA00023239"/>
    </source>
</evidence>
<dbReference type="GO" id="GO:0016831">
    <property type="term" value="F:carboxy-lyase activity"/>
    <property type="evidence" value="ECO:0007669"/>
    <property type="project" value="InterPro"/>
</dbReference>
<comment type="caution">
    <text evidence="3">The sequence shown here is derived from an EMBL/GenBank/DDBJ whole genome shotgun (WGS) entry which is preliminary data.</text>
</comment>
<organism evidence="3 4">
    <name type="scientific">Pelolinea submarina</name>
    <dbReference type="NCBI Taxonomy" id="913107"/>
    <lineage>
        <taxon>Bacteria</taxon>
        <taxon>Bacillati</taxon>
        <taxon>Chloroflexota</taxon>
        <taxon>Anaerolineae</taxon>
        <taxon>Anaerolineales</taxon>
        <taxon>Anaerolineaceae</taxon>
        <taxon>Pelolinea</taxon>
    </lineage>
</organism>
<gene>
    <name evidence="3" type="ORF">DFR64_0257</name>
</gene>
<evidence type="ECO:0000313" key="4">
    <source>
        <dbReference type="Proteomes" id="UP000256388"/>
    </source>
</evidence>